<evidence type="ECO:0000313" key="4">
    <source>
        <dbReference type="Proteomes" id="UP001606303"/>
    </source>
</evidence>
<evidence type="ECO:0000256" key="1">
    <source>
        <dbReference type="SAM" id="SignalP"/>
    </source>
</evidence>
<dbReference type="InterPro" id="IPR055876">
    <property type="entry name" value="DUF7453"/>
</dbReference>
<dbReference type="Pfam" id="PF07589">
    <property type="entry name" value="PEP-CTERM"/>
    <property type="match status" value="1"/>
</dbReference>
<dbReference type="NCBIfam" id="TIGR02595">
    <property type="entry name" value="PEP_CTERM"/>
    <property type="match status" value="1"/>
</dbReference>
<dbReference type="NCBIfam" id="TIGR05002">
    <property type="entry name" value="NxxGxxAF_repeat"/>
    <property type="match status" value="6"/>
</dbReference>
<evidence type="ECO:0000313" key="3">
    <source>
        <dbReference type="EMBL" id="MFG6467224.1"/>
    </source>
</evidence>
<dbReference type="Proteomes" id="UP001606303">
    <property type="component" value="Unassembled WGS sequence"/>
</dbReference>
<comment type="caution">
    <text evidence="3">The sequence shown here is derived from an EMBL/GenBank/DDBJ whole genome shotgun (WGS) entry which is preliminary data.</text>
</comment>
<gene>
    <name evidence="3" type="ORF">ACG01O_11445</name>
</gene>
<feature type="domain" description="Ice-binding protein C-terminal" evidence="2">
    <location>
        <begin position="895"/>
        <end position="915"/>
    </location>
</feature>
<name>A0ABW7GZ18_9BURK</name>
<feature type="signal peptide" evidence="1">
    <location>
        <begin position="1"/>
        <end position="25"/>
    </location>
</feature>
<keyword evidence="1" id="KW-0732">Signal</keyword>
<dbReference type="InterPro" id="IPR013424">
    <property type="entry name" value="Ice-binding_C"/>
</dbReference>
<reference evidence="3 4" key="1">
    <citation type="submission" date="2024-08" db="EMBL/GenBank/DDBJ databases">
        <authorList>
            <person name="Lu H."/>
        </authorList>
    </citation>
    <scope>NUCLEOTIDE SEQUENCE [LARGE SCALE GENOMIC DNA]</scope>
    <source>
        <strain evidence="3 4">BYS87W</strain>
    </source>
</reference>
<dbReference type="EMBL" id="JBIGIB010000003">
    <property type="protein sequence ID" value="MFG6467224.1"/>
    <property type="molecule type" value="Genomic_DNA"/>
</dbReference>
<accession>A0ABW7GZ18</accession>
<feature type="chain" id="PRO_5045537893" evidence="1">
    <location>
        <begin position="26"/>
        <end position="928"/>
    </location>
</feature>
<protein>
    <submittedName>
        <fullName evidence="3">Choice-of-anchor tandem repeat NxxGxxAF-containing protein</fullName>
    </submittedName>
</protein>
<evidence type="ECO:0000259" key="2">
    <source>
        <dbReference type="Pfam" id="PF07589"/>
    </source>
</evidence>
<organism evidence="3 4">
    <name type="scientific">Pelomonas baiyunensis</name>
    <dbReference type="NCBI Taxonomy" id="3299026"/>
    <lineage>
        <taxon>Bacteria</taxon>
        <taxon>Pseudomonadati</taxon>
        <taxon>Pseudomonadota</taxon>
        <taxon>Betaproteobacteria</taxon>
        <taxon>Burkholderiales</taxon>
        <taxon>Sphaerotilaceae</taxon>
        <taxon>Roseateles</taxon>
    </lineage>
</organism>
<dbReference type="RefSeq" id="WP_394384615.1">
    <property type="nucleotide sequence ID" value="NZ_JBIGIB010000003.1"/>
</dbReference>
<dbReference type="Pfam" id="PF24251">
    <property type="entry name" value="DUF7453"/>
    <property type="match status" value="2"/>
</dbReference>
<proteinExistence type="predicted"/>
<sequence length="928" mass="92852">MKAFTLRRTALTFALALAHAQGAWAGTATVALTGSAAPNGGGVVFSAFEAPALDDFGAAFFKGTLAGPTVTSSNNSGIWRGASLIARTGSAVPGLGSGVSFASFDVLQVGASAGTVLYGASLAGSSVKPSNDFGLWRSGSLVAQEGNAAPGTSGLLFGALGSRSISPAGMVVFTSSLTSSAGTRPGNSVWRSNPAIGGSSTNLIVSSGEGAPGVGSGVDFQSFSAVLANVQGAVAFQARLEGNTNLTNDEGIWRDSSLIVRKGAAASDAGSGVRYDSLQLLKMNATGAVAYASNLAGTGTTVRNSESLWLGSSLIARAGSAAPGAGLGVTFDEFSPFNPFEVQLNDAGQIAFHANLAGLGVNNNVNDQGLWRDSSLIARSGTAAPGAGAGVNFSSFSNLQLNAGGQVAFLGGLTGSGVTSGNNAGLYLGDGRELILAVREGDALAGSTVIGLTLAADSFNSKAQLAYRATLADGRSGVFVYTQTDLRWRSTAGGSWADAANWTLGMNPADVHDVAIDAATSLRITGPTSAVTLKSLQVGTGAGIVTLQMAGGSIDAADPILIGPRGVLTGTGSFSRLVVNQGTVQADQLAMTASLSNAGLVRGVAGGPRNGAGLDADLLNQASGRVLVQPGETLQLRGASHRNLGVFEINQGRLELTGTLLNGSGGVIDLNRSTTLAEGAWTNAAGARLLLGDARLTVSKGLTNAGQVLVTSGDSDVFGAVTNQKAGQILLSGQGTTTFYDAVELQAGSELRTSAGATAVFFGAVAQRSGALLTGTGHKYFEGSLSVGNSPGLGEDAGSVSFGLGSTYLAEIGGTVLGTGYDHYRVAGTLTLGGTLQLVSFAGFTGQAGQSFDLFDGGTLQGQFSSIDSSGLQLAAGTTLDVSRLYTDGVISVTAVPEPGSWALMATGLLGLGWRACKARRTNTSDAA</sequence>
<keyword evidence="4" id="KW-1185">Reference proteome</keyword>